<dbReference type="SUPFAM" id="SSF49562">
    <property type="entry name" value="C2 domain (Calcium/lipid-binding domain, CaLB)"/>
    <property type="match status" value="1"/>
</dbReference>
<dbReference type="Gene3D" id="1.10.555.10">
    <property type="entry name" value="Rho GTPase activation protein"/>
    <property type="match status" value="1"/>
</dbReference>
<dbReference type="GO" id="GO:0005096">
    <property type="term" value="F:GTPase activator activity"/>
    <property type="evidence" value="ECO:0007669"/>
    <property type="project" value="UniProtKB-KW"/>
</dbReference>
<evidence type="ECO:0000256" key="3">
    <source>
        <dbReference type="ARBA" id="ARBA00022468"/>
    </source>
</evidence>
<feature type="domain" description="Rho-GAP" evidence="8">
    <location>
        <begin position="628"/>
        <end position="814"/>
    </location>
</feature>
<dbReference type="SMART" id="SM00324">
    <property type="entry name" value="RhoGAP"/>
    <property type="match status" value="1"/>
</dbReference>
<dbReference type="GO" id="GO:0030424">
    <property type="term" value="C:axon"/>
    <property type="evidence" value="ECO:0007669"/>
    <property type="project" value="UniProtKB-SubCell"/>
</dbReference>
<dbReference type="Pfam" id="PF00621">
    <property type="entry name" value="RhoGEF"/>
    <property type="match status" value="1"/>
</dbReference>
<evidence type="ECO:0000259" key="8">
    <source>
        <dbReference type="PROSITE" id="PS50238"/>
    </source>
</evidence>
<reference evidence="9 10" key="1">
    <citation type="submission" date="2019-02" db="EMBL/GenBank/DDBJ databases">
        <title>Opniocepnalus argus genome.</title>
        <authorList>
            <person name="Zhou C."/>
            <person name="Xiao S."/>
        </authorList>
    </citation>
    <scope>NUCLEOTIDE SEQUENCE [LARGE SCALE GENOMIC DNA]</scope>
    <source>
        <strain evidence="9">OARG1902GOOAL</strain>
        <tissue evidence="9">Muscle</tissue>
    </source>
</reference>
<dbReference type="InterPro" id="IPR000219">
    <property type="entry name" value="DH_dom"/>
</dbReference>
<feature type="compositionally biased region" description="Low complexity" evidence="5">
    <location>
        <begin position="469"/>
        <end position="485"/>
    </location>
</feature>
<dbReference type="PROSITE" id="PS50010">
    <property type="entry name" value="DH_2"/>
    <property type="match status" value="1"/>
</dbReference>
<accession>A0A6G1Q6K9</accession>
<gene>
    <name evidence="9" type="ORF">EXN66_Car013579</name>
</gene>
<dbReference type="InterPro" id="IPR000008">
    <property type="entry name" value="C2_dom"/>
</dbReference>
<keyword evidence="10" id="KW-1185">Reference proteome</keyword>
<dbReference type="InterPro" id="IPR000198">
    <property type="entry name" value="RhoGAP_dom"/>
</dbReference>
<evidence type="ECO:0000256" key="5">
    <source>
        <dbReference type="SAM" id="MobiDB-lite"/>
    </source>
</evidence>
<dbReference type="CDD" id="cd00160">
    <property type="entry name" value="RhoGEF"/>
    <property type="match status" value="1"/>
</dbReference>
<dbReference type="GO" id="GO:0005085">
    <property type="term" value="F:guanyl-nucleotide exchange factor activity"/>
    <property type="evidence" value="ECO:0007669"/>
    <property type="project" value="UniProtKB-KW"/>
</dbReference>
<dbReference type="Pfam" id="PF00168">
    <property type="entry name" value="C2"/>
    <property type="match status" value="1"/>
</dbReference>
<evidence type="ECO:0000259" key="6">
    <source>
        <dbReference type="PROSITE" id="PS50004"/>
    </source>
</evidence>
<proteinExistence type="predicted"/>
<dbReference type="GO" id="GO:0043197">
    <property type="term" value="C:dendritic spine"/>
    <property type="evidence" value="ECO:0007669"/>
    <property type="project" value="UniProtKB-SubCell"/>
</dbReference>
<dbReference type="GO" id="GO:0007165">
    <property type="term" value="P:signal transduction"/>
    <property type="evidence" value="ECO:0007669"/>
    <property type="project" value="InterPro"/>
</dbReference>
<evidence type="ECO:0000256" key="2">
    <source>
        <dbReference type="ARBA" id="ARBA00004552"/>
    </source>
</evidence>
<feature type="domain" description="DH" evidence="7">
    <location>
        <begin position="64"/>
        <end position="269"/>
    </location>
</feature>
<dbReference type="SMART" id="SM00325">
    <property type="entry name" value="RhoGEF"/>
    <property type="match status" value="1"/>
</dbReference>
<reference evidence="10" key="2">
    <citation type="submission" date="2019-02" db="EMBL/GenBank/DDBJ databases">
        <title>Opniocepnalus argus Var Kimnra genome.</title>
        <authorList>
            <person name="Zhou C."/>
            <person name="Xiao S."/>
        </authorList>
    </citation>
    <scope>NUCLEOTIDE SEQUENCE [LARGE SCALE GENOMIC DNA]</scope>
</reference>
<dbReference type="SUPFAM" id="SSF48065">
    <property type="entry name" value="DBL homology domain (DH-domain)"/>
    <property type="match status" value="1"/>
</dbReference>
<dbReference type="SUPFAM" id="SSF48350">
    <property type="entry name" value="GTPase activation domain, GAP"/>
    <property type="match status" value="1"/>
</dbReference>
<dbReference type="Pfam" id="PF00620">
    <property type="entry name" value="RhoGAP"/>
    <property type="match status" value="1"/>
</dbReference>
<protein>
    <submittedName>
        <fullName evidence="9">Active breakpoint cluster region-related protein</fullName>
    </submittedName>
</protein>
<dbReference type="Gene3D" id="2.30.29.30">
    <property type="entry name" value="Pleckstrin-homology domain (PH domain)/Phosphotyrosine-binding domain (PTB)"/>
    <property type="match status" value="1"/>
</dbReference>
<dbReference type="Gene3D" id="2.60.40.150">
    <property type="entry name" value="C2 domain"/>
    <property type="match status" value="1"/>
</dbReference>
<organism evidence="9 10">
    <name type="scientific">Channa argus</name>
    <name type="common">Northern snakehead</name>
    <name type="synonym">Ophicephalus argus</name>
    <dbReference type="NCBI Taxonomy" id="215402"/>
    <lineage>
        <taxon>Eukaryota</taxon>
        <taxon>Metazoa</taxon>
        <taxon>Chordata</taxon>
        <taxon>Craniata</taxon>
        <taxon>Vertebrata</taxon>
        <taxon>Euteleostomi</taxon>
        <taxon>Actinopterygii</taxon>
        <taxon>Neopterygii</taxon>
        <taxon>Teleostei</taxon>
        <taxon>Neoteleostei</taxon>
        <taxon>Acanthomorphata</taxon>
        <taxon>Anabantaria</taxon>
        <taxon>Anabantiformes</taxon>
        <taxon>Channoidei</taxon>
        <taxon>Channidae</taxon>
        <taxon>Channa</taxon>
    </lineage>
</organism>
<dbReference type="PROSITE" id="PS50238">
    <property type="entry name" value="RHOGAP"/>
    <property type="match status" value="1"/>
</dbReference>
<dbReference type="SMART" id="SM00239">
    <property type="entry name" value="C2"/>
    <property type="match status" value="1"/>
</dbReference>
<feature type="region of interest" description="Disordered" evidence="5">
    <location>
        <begin position="463"/>
        <end position="485"/>
    </location>
</feature>
<keyword evidence="3" id="KW-0343">GTPase activation</keyword>
<dbReference type="EMBL" id="CM015724">
    <property type="protein sequence ID" value="KAF3697898.1"/>
    <property type="molecule type" value="Genomic_DNA"/>
</dbReference>
<comment type="subcellular location">
    <subcellularLocation>
        <location evidence="1">Cell projection</location>
        <location evidence="1">Axon</location>
    </subcellularLocation>
    <subcellularLocation>
        <location evidence="2">Cell projection</location>
        <location evidence="2">Dendritic spine</location>
    </subcellularLocation>
</comment>
<dbReference type="InterPro" id="IPR008936">
    <property type="entry name" value="Rho_GTPase_activation_prot"/>
</dbReference>
<dbReference type="AlphaFoldDB" id="A0A6G1Q6K9"/>
<dbReference type="InterPro" id="IPR011993">
    <property type="entry name" value="PH-like_dom_sf"/>
</dbReference>
<evidence type="ECO:0000256" key="1">
    <source>
        <dbReference type="ARBA" id="ARBA00004489"/>
    </source>
</evidence>
<evidence type="ECO:0000256" key="4">
    <source>
        <dbReference type="ARBA" id="ARBA00022658"/>
    </source>
</evidence>
<evidence type="ECO:0000313" key="9">
    <source>
        <dbReference type="EMBL" id="KAF3697898.1"/>
    </source>
</evidence>
<sequence length="842" mass="95096">MDIYQDAVEYLELQQIPVEAEADVLEEDVFQEEGGSCFLSPLPGDTIDLPDTPTLFTPEELLEKRLVVLKGMLESEEVYLRELETLLMPMKALWASAGTSQPVLSSRQLQTVFYQVPELRDLHQSFYSGLKARLSAHCQTDLGEEKDITQAGHELTVGDLFLKMVNQIGLYGGFIQNYEDAVQVVRKCTQSDPRFRTLAESMMSNNGAEKARTKYTFEALLYKPLDRVTKTTLILLDLLKTTPVEHKDYVALQEALRLSRSFLAGVNESSQSKREVTLSHGMRRQLMRDGFVVDVSELDRSLRHLFLYTDLLLCTRFKHATRGKQDQYRFCWYLPLAGLKLRWTADQERSSDTLLRLQTIRSKMYLLQQQLKQQAKVSRVLAMAARSRKKLEQMELMLLTHSPIYRLELHSPSGKSHTLLLSSLYELEEWREAILKLTTDNIETVPPDLLTLTSSCVKLRMTQQPPLHSSSSNSSTSSSSSSSSTTSFVEDEESLCGTLSVAIHSASGLQQPTSVYVCVEVDGYEFYDKQAQTHSSVLSLCPHWDQELSFQVDGAQNMRVLCVSQSDGQDDTVLGKTTLKLDSKTLNKRWRRQTLQLGQVEVTLSLKYSPHPLEPPGSPAQQQPVFCVPIETVAQQEGVLVPHVVRCCVEEVERRGMEEVGIYRISGTTSEIAMLKAAFNSNLREAVTRLRSAEVNAVSGVLKLYFRELPEPLIPAELFQSLARTLDIQDFNSRLVSMLSLLQNCPDPNRHTFFYLMHHLRRISEKQHINKMSLLNLATVFGPSLLRPPVAGLGHDAFVVDISQEVVVQVQVVFCYLQCNNLPEAQIALPHDTDAEDETSHT</sequence>
<keyword evidence="4" id="KW-0344">Guanine-nucleotide releasing factor</keyword>
<feature type="domain" description="C2" evidence="6">
    <location>
        <begin position="480"/>
        <end position="595"/>
    </location>
</feature>
<dbReference type="PANTHER" id="PTHR23182">
    <property type="entry name" value="BREAKPOINT CLUSTER REGION PROTEIN BCR"/>
    <property type="match status" value="1"/>
</dbReference>
<dbReference type="PROSITE" id="PS50004">
    <property type="entry name" value="C2"/>
    <property type="match status" value="1"/>
</dbReference>
<name>A0A6G1Q6K9_CHAAH</name>
<dbReference type="GO" id="GO:0016020">
    <property type="term" value="C:membrane"/>
    <property type="evidence" value="ECO:0007669"/>
    <property type="project" value="TreeGrafter"/>
</dbReference>
<dbReference type="InterPro" id="IPR035899">
    <property type="entry name" value="DBL_dom_sf"/>
</dbReference>
<dbReference type="InterPro" id="IPR037769">
    <property type="entry name" value="Abr/Bcr"/>
</dbReference>
<dbReference type="InterPro" id="IPR035892">
    <property type="entry name" value="C2_domain_sf"/>
</dbReference>
<evidence type="ECO:0000259" key="7">
    <source>
        <dbReference type="PROSITE" id="PS50010"/>
    </source>
</evidence>
<dbReference type="PANTHER" id="PTHR23182:SF6">
    <property type="entry name" value="ACTIVE BREAKPOINT CLUSTER REGION-RELATED PROTEIN-LIKE"/>
    <property type="match status" value="1"/>
</dbReference>
<evidence type="ECO:0000313" key="10">
    <source>
        <dbReference type="Proteomes" id="UP000503349"/>
    </source>
</evidence>
<dbReference type="SUPFAM" id="SSF50729">
    <property type="entry name" value="PH domain-like"/>
    <property type="match status" value="1"/>
</dbReference>
<dbReference type="Proteomes" id="UP000503349">
    <property type="component" value="Chromosome 13"/>
</dbReference>
<dbReference type="Gene3D" id="1.20.900.10">
    <property type="entry name" value="Dbl homology (DH) domain"/>
    <property type="match status" value="1"/>
</dbReference>